<accession>A0A143QKM3</accession>
<dbReference type="AlphaFoldDB" id="A0A143QKM3"/>
<gene>
    <name evidence="2" type="ORF">A3Q41_02298</name>
</gene>
<dbReference type="PATRIC" id="fig|1653479.3.peg.2328"/>
<name>A0A143QKM3_RHOFA</name>
<dbReference type="RefSeq" id="WP_048317500.1">
    <property type="nucleotide sequence ID" value="NZ_CP015220.1"/>
</dbReference>
<dbReference type="OrthoDB" id="5049119at2"/>
<proteinExistence type="predicted"/>
<protein>
    <recommendedName>
        <fullName evidence="4">Condensation domain-containing protein</fullName>
    </recommendedName>
</protein>
<dbReference type="EMBL" id="CP015220">
    <property type="protein sequence ID" value="AMY23600.1"/>
    <property type="molecule type" value="Genomic_DNA"/>
</dbReference>
<keyword evidence="3" id="KW-1185">Reference proteome</keyword>
<reference evidence="2 3" key="1">
    <citation type="journal article" date="2016" name="Genome Announc.">
        <title>Complete Genome and Plasmid Sequences for Rhodococcus fascians D188 and Draft Sequences for Rhodococcus Isolates PBTS 1 and PBTS 2.</title>
        <authorList>
            <person name="Stamler R.A."/>
            <person name="Vereecke D."/>
            <person name="Zhang Y."/>
            <person name="Schilkey F."/>
            <person name="Devitt N."/>
            <person name="Randall J.J."/>
        </authorList>
    </citation>
    <scope>NUCLEOTIDE SEQUENCE [LARGE SCALE GENOMIC DNA]</scope>
    <source>
        <strain evidence="2 3">PBTS2</strain>
    </source>
</reference>
<evidence type="ECO:0000256" key="1">
    <source>
        <dbReference type="SAM" id="MobiDB-lite"/>
    </source>
</evidence>
<evidence type="ECO:0008006" key="4">
    <source>
        <dbReference type="Google" id="ProtNLM"/>
    </source>
</evidence>
<organism evidence="2 3">
    <name type="scientific">Rhodococcoides fascians</name>
    <name type="common">Rhodococcus fascians</name>
    <dbReference type="NCBI Taxonomy" id="1828"/>
    <lineage>
        <taxon>Bacteria</taxon>
        <taxon>Bacillati</taxon>
        <taxon>Actinomycetota</taxon>
        <taxon>Actinomycetes</taxon>
        <taxon>Mycobacteriales</taxon>
        <taxon>Nocardiaceae</taxon>
        <taxon>Rhodococcoides</taxon>
    </lineage>
</organism>
<evidence type="ECO:0000313" key="3">
    <source>
        <dbReference type="Proteomes" id="UP000076038"/>
    </source>
</evidence>
<reference evidence="3" key="2">
    <citation type="submission" date="2016-04" db="EMBL/GenBank/DDBJ databases">
        <title>Complete Genome and Plasmid Sequences for Rhodococcus fascians D188 and Draft Sequences for Rhodococcus spp. Isolates PBTS 1 and PBTS 2.</title>
        <authorList>
            <person name="Stamer R."/>
            <person name="Vereecke D."/>
            <person name="Zhang Y."/>
            <person name="Schilkey F."/>
            <person name="Devitt N."/>
            <person name="Randall J."/>
        </authorList>
    </citation>
    <scope>NUCLEOTIDE SEQUENCE [LARGE SCALE GENOMIC DNA]</scope>
    <source>
        <strain evidence="3">PBTS2</strain>
    </source>
</reference>
<evidence type="ECO:0000313" key="2">
    <source>
        <dbReference type="EMBL" id="AMY23600.1"/>
    </source>
</evidence>
<feature type="compositionally biased region" description="Low complexity" evidence="1">
    <location>
        <begin position="199"/>
        <end position="211"/>
    </location>
</feature>
<feature type="region of interest" description="Disordered" evidence="1">
    <location>
        <begin position="192"/>
        <end position="211"/>
    </location>
</feature>
<dbReference type="Proteomes" id="UP000076038">
    <property type="component" value="Chromosome"/>
</dbReference>
<dbReference type="KEGG" id="rhs:A3Q41_02298"/>
<sequence>MNVVFPSHVTVHETDVALAGNWTVVAFGPVDHGGVDGIRRALRTTMSIGPAARVGLRPDSGTRRWRYDPDAPVHAVREDSAITEDDYDTAMSQLLATHDPAEPLSITVRGDHVVFYMDHGLGDGQMIINLSHTLADADARNGIVPRWATSAQTRHPLAVAAMRFFGTDPRRVTRLLRSRVLPGISVCGRKHAGGGSAGHGSTQTASTQAASTAAGSPVEVVAAAATIECTRELARWRDEHRPGQSISILFFAALDAALRAEGLAVDDVAKVLFDVRRYLPPELTTLANLSAGIDVYLPDTTDTVLLSRQWRRIIDCGHPIANLMLVALRSKLARLRSARATDTPPPTAPDTIRLALSDMGRHGRLNDIAFVGETQGSYRVMVAPASHGHITLTTARLRGSIRVAASFHSHVVDADTIRRALRAACSTPIAFLEDDASTAAVATNPAA</sequence>